<organism evidence="2 3">
    <name type="scientific">Streptococcus danieliae</name>
    <dbReference type="NCBI Taxonomy" id="747656"/>
    <lineage>
        <taxon>Bacteria</taxon>
        <taxon>Bacillati</taxon>
        <taxon>Bacillota</taxon>
        <taxon>Bacilli</taxon>
        <taxon>Lactobacillales</taxon>
        <taxon>Streptococcaceae</taxon>
        <taxon>Streptococcus</taxon>
    </lineage>
</organism>
<keyword evidence="1" id="KW-1133">Transmembrane helix</keyword>
<feature type="transmembrane region" description="Helical" evidence="1">
    <location>
        <begin position="12"/>
        <end position="32"/>
    </location>
</feature>
<dbReference type="EMBL" id="WSRS01000013">
    <property type="protein sequence ID" value="MVX58539.1"/>
    <property type="molecule type" value="Genomic_DNA"/>
</dbReference>
<feature type="transmembrane region" description="Helical" evidence="1">
    <location>
        <begin position="293"/>
        <end position="315"/>
    </location>
</feature>
<proteinExistence type="predicted"/>
<dbReference type="OrthoDB" id="9838230at2"/>
<dbReference type="AlphaFoldDB" id="A0A7X3KBT6"/>
<keyword evidence="1" id="KW-0812">Transmembrane</keyword>
<gene>
    <name evidence="2" type="primary">pelG</name>
    <name evidence="2" type="ORF">E5983_02595</name>
</gene>
<reference evidence="2 3" key="1">
    <citation type="submission" date="2019-12" db="EMBL/GenBank/DDBJ databases">
        <title>Microbes associate with the intestines of laboratory mice.</title>
        <authorList>
            <person name="Navarre W."/>
            <person name="Wong E."/>
        </authorList>
    </citation>
    <scope>NUCLEOTIDE SEQUENCE [LARGE SCALE GENOMIC DNA]</scope>
    <source>
        <strain evidence="2 3">NM51_B2-22</strain>
    </source>
</reference>
<dbReference type="RefSeq" id="WP_160332359.1">
    <property type="nucleotide sequence ID" value="NZ_WSRS01000013.1"/>
</dbReference>
<comment type="caution">
    <text evidence="2">The sequence shown here is derived from an EMBL/GenBank/DDBJ whole genome shotgun (WGS) entry which is preliminary data.</text>
</comment>
<keyword evidence="1" id="KW-0472">Membrane</keyword>
<evidence type="ECO:0000313" key="2">
    <source>
        <dbReference type="EMBL" id="MVX58539.1"/>
    </source>
</evidence>
<feature type="transmembrane region" description="Helical" evidence="1">
    <location>
        <begin position="105"/>
        <end position="121"/>
    </location>
</feature>
<feature type="transmembrane region" description="Helical" evidence="1">
    <location>
        <begin position="44"/>
        <end position="65"/>
    </location>
</feature>
<protein>
    <submittedName>
        <fullName evidence="2">Exopolysaccharide Pel transporter PelG</fullName>
    </submittedName>
</protein>
<accession>A0A7X3KBT6</accession>
<feature type="transmembrane region" description="Helical" evidence="1">
    <location>
        <begin position="198"/>
        <end position="217"/>
    </location>
</feature>
<feature type="transmembrane region" description="Helical" evidence="1">
    <location>
        <begin position="321"/>
        <end position="341"/>
    </location>
</feature>
<evidence type="ECO:0000313" key="3">
    <source>
        <dbReference type="Proteomes" id="UP000461595"/>
    </source>
</evidence>
<feature type="transmembrane region" description="Helical" evidence="1">
    <location>
        <begin position="377"/>
        <end position="396"/>
    </location>
</feature>
<feature type="transmembrane region" description="Helical" evidence="1">
    <location>
        <begin position="237"/>
        <end position="255"/>
    </location>
</feature>
<name>A0A7X3KBT6_9STRE</name>
<dbReference type="Proteomes" id="UP000461595">
    <property type="component" value="Unassembled WGS sequence"/>
</dbReference>
<feature type="transmembrane region" description="Helical" evidence="1">
    <location>
        <begin position="142"/>
        <end position="161"/>
    </location>
</feature>
<feature type="transmembrane region" description="Helical" evidence="1">
    <location>
        <begin position="77"/>
        <end position="99"/>
    </location>
</feature>
<feature type="transmembrane region" description="Helical" evidence="1">
    <location>
        <begin position="167"/>
        <end position="186"/>
    </location>
</feature>
<evidence type="ECO:0000256" key="1">
    <source>
        <dbReference type="SAM" id="Phobius"/>
    </source>
</evidence>
<sequence length="417" mass="46549">MRKICSQGLRAMQLLLALYGSFLLFPVFLLSFNQVRTWLGLGQVGAFPLFLPLLSYGFLGVFLSQSFVRPWISRVRLAWFLSSVLGLVGLQSVILGAYLFYYDRLNLETVLALLLLGAALSSQLLRERLGAKLDGNRYSRQLLGIFGLVLLFSLLMCLLGFVSALALGLVLLFLLDACLLWGQLEGGPTLVAVPARQAWLGLCFFGAILLPLIVIYWSPLGQDFAPGLRLAPVYDQAVLVALLVYLLFSAQWLGFKEAYFSPTWQDLVGGLNGNASVQSLEAFESSCQKRMDVYLCVWLLEFFLLLAGLCLYLTAHPLNWVSYYLTLLLPAYSLLQLLQVFQSLFQDLLQFSFVWRLVACFCGINGLFAGLSIWLGFFYFGLGFLLGAALAVALAYRQYEGLRGQWLYAIVSYYEAA</sequence>
<feature type="transmembrane region" description="Helical" evidence="1">
    <location>
        <begin position="353"/>
        <end position="371"/>
    </location>
</feature>